<dbReference type="CDD" id="cd00229">
    <property type="entry name" value="SGNH_hydrolase"/>
    <property type="match status" value="1"/>
</dbReference>
<proteinExistence type="predicted"/>
<dbReference type="GO" id="GO:0016787">
    <property type="term" value="F:hydrolase activity"/>
    <property type="evidence" value="ECO:0007669"/>
    <property type="project" value="UniProtKB-KW"/>
</dbReference>
<dbReference type="EMBL" id="CP104064">
    <property type="protein sequence ID" value="WAH35835.1"/>
    <property type="molecule type" value="Genomic_DNA"/>
</dbReference>
<dbReference type="Gene3D" id="3.40.50.1110">
    <property type="entry name" value="SGNH hydrolase"/>
    <property type="match status" value="1"/>
</dbReference>
<sequence length="220" mass="23500">MHFVTLGDSITYGEGASRPWRSYPNVLAALFNRSMHRARSYGDILAQPGWTSADLRSAVVNSGNAVLSTSSAIVIWVGGDDLAAGALAVTRGAGQPAQLIAACIRRYALNLGQLLLYVRRVSRAPVYVCTQYNPFPNSALAEQGISALNSATAQVARRAGVRCVDSAAWFAGRQRELIAGYRTGTLRDALRSPLPIHPSDAGHRVIAQGLYGVIAPNIHM</sequence>
<dbReference type="RefSeq" id="WP_268043118.1">
    <property type="nucleotide sequence ID" value="NZ_CP104064.1"/>
</dbReference>
<evidence type="ECO:0000313" key="2">
    <source>
        <dbReference type="EMBL" id="WAH35835.1"/>
    </source>
</evidence>
<evidence type="ECO:0000259" key="1">
    <source>
        <dbReference type="Pfam" id="PF13472"/>
    </source>
</evidence>
<dbReference type="InterPro" id="IPR036514">
    <property type="entry name" value="SGNH_hydro_sf"/>
</dbReference>
<protein>
    <submittedName>
        <fullName evidence="2">SGNH/GDSL hydrolase family protein</fullName>
    </submittedName>
</protein>
<keyword evidence="2" id="KW-0378">Hydrolase</keyword>
<dbReference type="SUPFAM" id="SSF52266">
    <property type="entry name" value="SGNH hydrolase"/>
    <property type="match status" value="1"/>
</dbReference>
<organism evidence="2 3">
    <name type="scientific">Alicyclobacillus dauci</name>
    <dbReference type="NCBI Taxonomy" id="1475485"/>
    <lineage>
        <taxon>Bacteria</taxon>
        <taxon>Bacillati</taxon>
        <taxon>Bacillota</taxon>
        <taxon>Bacilli</taxon>
        <taxon>Bacillales</taxon>
        <taxon>Alicyclobacillaceae</taxon>
        <taxon>Alicyclobacillus</taxon>
    </lineage>
</organism>
<dbReference type="Proteomes" id="UP001164803">
    <property type="component" value="Chromosome"/>
</dbReference>
<reference evidence="2" key="1">
    <citation type="submission" date="2022-08" db="EMBL/GenBank/DDBJ databases">
        <title>Alicyclobacillus dauci DSM2870, complete genome.</title>
        <authorList>
            <person name="Wang Q."/>
            <person name="Cai R."/>
            <person name="Wang Z."/>
        </authorList>
    </citation>
    <scope>NUCLEOTIDE SEQUENCE</scope>
    <source>
        <strain evidence="2">DSM 28700</strain>
    </source>
</reference>
<feature type="domain" description="SGNH hydrolase-type esterase" evidence="1">
    <location>
        <begin position="6"/>
        <end position="205"/>
    </location>
</feature>
<accession>A0ABY6YYX8</accession>
<dbReference type="InterPro" id="IPR013830">
    <property type="entry name" value="SGNH_hydro"/>
</dbReference>
<dbReference type="Pfam" id="PF13472">
    <property type="entry name" value="Lipase_GDSL_2"/>
    <property type="match status" value="1"/>
</dbReference>
<evidence type="ECO:0000313" key="3">
    <source>
        <dbReference type="Proteomes" id="UP001164803"/>
    </source>
</evidence>
<keyword evidence="3" id="KW-1185">Reference proteome</keyword>
<name>A0ABY6YYX8_9BACL</name>
<gene>
    <name evidence="2" type="ORF">NZD86_16395</name>
</gene>